<feature type="region of interest" description="Disordered" evidence="1">
    <location>
        <begin position="177"/>
        <end position="215"/>
    </location>
</feature>
<dbReference type="RefSeq" id="WP_353708262.1">
    <property type="nucleotide sequence ID" value="NZ_CP159290.1"/>
</dbReference>
<dbReference type="Gene3D" id="1.10.101.10">
    <property type="entry name" value="PGBD-like superfamily/PGBD"/>
    <property type="match status" value="1"/>
</dbReference>
<dbReference type="InterPro" id="IPR036366">
    <property type="entry name" value="PGBDSf"/>
</dbReference>
<dbReference type="InterPro" id="IPR036365">
    <property type="entry name" value="PGBD-like_sf"/>
</dbReference>
<dbReference type="Pfam" id="PF01471">
    <property type="entry name" value="PG_binding_1"/>
    <property type="match status" value="1"/>
</dbReference>
<gene>
    <name evidence="3" type="ORF">ABRQ22_00980</name>
</gene>
<evidence type="ECO:0000256" key="1">
    <source>
        <dbReference type="SAM" id="MobiDB-lite"/>
    </source>
</evidence>
<sequence length="420" mass="41894">MIPRRRVVVGAVVTVLLVGGLVGGWFAAASFQSPAQVAANAAPPPPGDIVATVTFGALSEQITARSDVVRESAASVQVAAGSGDQSVVTAVGVPAGSELRAGAVVLEVSGRPVIATTGAFPYYRDLVEGATGPDVEQLQRFLRDLGYRVGGLGEFGPQTAQAVRALYKDIGYEPTTREAPADELQTPGQNAPAPSTGDAVSEVAPTDGTGTDPAAPVDGTTGSVAPAAPAQLVVVPRGELVVTGSLPAVVGTTPDVGDVLTAENATITLGQGAVVAQAKVAVSVLPVLGEGMTATLSGPDGTVLDATLGAIPAPPTATGDEAAPVEVGVPLVAAQPIDSTWLGANVLTTITVSAVADEALRVPARAVAVHSDGTAVVQRRQPDGSFREVEVRELGRLGGTSAVEPVTADALSAGDEVKVE</sequence>
<reference evidence="3" key="1">
    <citation type="submission" date="2024-06" db="EMBL/GenBank/DDBJ databases">
        <title>Complete genome sequence of the cellulolytic actinobacterium, Cellulosimicrobium ES-005.</title>
        <authorList>
            <person name="Matthews C.T."/>
            <person name="Underwood K.D."/>
            <person name="Ghanchi K.M."/>
            <person name="Fields S.D."/>
            <person name="Gardner S.G."/>
        </authorList>
    </citation>
    <scope>NUCLEOTIDE SEQUENCE</scope>
    <source>
        <strain evidence="3">ES-005</strain>
    </source>
</reference>
<protein>
    <submittedName>
        <fullName evidence="3">Peptidoglycan-binding protein</fullName>
    </submittedName>
</protein>
<dbReference type="EMBL" id="CP159290">
    <property type="protein sequence ID" value="XCH30304.1"/>
    <property type="molecule type" value="Genomic_DNA"/>
</dbReference>
<name>A0AAU8G0A6_9MICO</name>
<evidence type="ECO:0000313" key="3">
    <source>
        <dbReference type="EMBL" id="XCH30304.1"/>
    </source>
</evidence>
<dbReference type="SUPFAM" id="SSF47090">
    <property type="entry name" value="PGBD-like"/>
    <property type="match status" value="1"/>
</dbReference>
<dbReference type="AlphaFoldDB" id="A0AAU8G0A6"/>
<dbReference type="InterPro" id="IPR002477">
    <property type="entry name" value="Peptidoglycan-bd-like"/>
</dbReference>
<accession>A0AAU8G0A6</accession>
<evidence type="ECO:0000259" key="2">
    <source>
        <dbReference type="Pfam" id="PF01471"/>
    </source>
</evidence>
<organism evidence="3">
    <name type="scientific">Cellulosimicrobium sp. ES-005</name>
    <dbReference type="NCBI Taxonomy" id="3163031"/>
    <lineage>
        <taxon>Bacteria</taxon>
        <taxon>Bacillati</taxon>
        <taxon>Actinomycetota</taxon>
        <taxon>Actinomycetes</taxon>
        <taxon>Micrococcales</taxon>
        <taxon>Promicromonosporaceae</taxon>
        <taxon>Cellulosimicrobium</taxon>
    </lineage>
</organism>
<feature type="domain" description="Peptidoglycan binding-like" evidence="2">
    <location>
        <begin position="131"/>
        <end position="166"/>
    </location>
</feature>
<feature type="region of interest" description="Disordered" evidence="1">
    <location>
        <begin position="397"/>
        <end position="420"/>
    </location>
</feature>
<proteinExistence type="predicted"/>